<comment type="subcellular location">
    <subcellularLocation>
        <location evidence="1">Membrane</location>
        <topology evidence="1">Multi-pass membrane protein</topology>
    </subcellularLocation>
</comment>
<evidence type="ECO:0000256" key="7">
    <source>
        <dbReference type="ARBA" id="ARBA00023170"/>
    </source>
</evidence>
<feature type="transmembrane region" description="Helical" evidence="9">
    <location>
        <begin position="24"/>
        <end position="52"/>
    </location>
</feature>
<evidence type="ECO:0000256" key="3">
    <source>
        <dbReference type="ARBA" id="ARBA00022692"/>
    </source>
</evidence>
<evidence type="ECO:0000256" key="5">
    <source>
        <dbReference type="ARBA" id="ARBA00023040"/>
    </source>
</evidence>
<dbReference type="GO" id="GO:0005886">
    <property type="term" value="C:plasma membrane"/>
    <property type="evidence" value="ECO:0007669"/>
    <property type="project" value="TreeGrafter"/>
</dbReference>
<sequence length="379" mass="44442">MSDQQDQPIHCYEPSTLEIIPYEWIQMVIATLYLLTSAASLIGNGIVIIVQTYGTESSNNIRKYLLNLAISDLFIGVLCVPFTYTNIVLGHWIFPNWLCPMGQFVQLWMVFITSFTLTIISFERYIATLHPFSMMNKWFRTHSHPLLALTWIIGAVYAYIPLEHTHTVEFKFHNITFHECRYDNGISLEKKRLYMTSNLIVTFMIPFIMLIFSYVAIVRKLLRRRQQMTTNRKRRTTSYNTVRYNGHIQLRKSLSVNTNRHKTIKMLFTIIVLYCICWMPIKVFQVLLDYSVISYCTVSQFYVLIGTYCACHWLAMANSFVNPIVYSFMSQCFRNDFRRITAQFRLRLRSRLSSIQYYFSGTSTTTVTITIPEIAVTKV</sequence>
<evidence type="ECO:0000256" key="9">
    <source>
        <dbReference type="SAM" id="Phobius"/>
    </source>
</evidence>
<feature type="transmembrane region" description="Helical" evidence="9">
    <location>
        <begin position="143"/>
        <end position="160"/>
    </location>
</feature>
<dbReference type="InterPro" id="IPR017452">
    <property type="entry name" value="GPCR_Rhodpsn_7TM"/>
</dbReference>
<feature type="transmembrane region" description="Helical" evidence="9">
    <location>
        <begin position="263"/>
        <end position="281"/>
    </location>
</feature>
<evidence type="ECO:0000313" key="12">
    <source>
        <dbReference type="Proteomes" id="UP001142055"/>
    </source>
</evidence>
<feature type="transmembrane region" description="Helical" evidence="9">
    <location>
        <begin position="64"/>
        <end position="84"/>
    </location>
</feature>
<reference evidence="11" key="1">
    <citation type="submission" date="2022-12" db="EMBL/GenBank/DDBJ databases">
        <title>Genome assemblies of Blomia tropicalis.</title>
        <authorList>
            <person name="Cui Y."/>
        </authorList>
    </citation>
    <scope>NUCLEOTIDE SEQUENCE</scope>
    <source>
        <tissue evidence="11">Adult mites</tissue>
    </source>
</reference>
<dbReference type="PROSITE" id="PS50262">
    <property type="entry name" value="G_PROTEIN_RECEP_F1_2"/>
    <property type="match status" value="1"/>
</dbReference>
<evidence type="ECO:0000256" key="2">
    <source>
        <dbReference type="ARBA" id="ARBA00010663"/>
    </source>
</evidence>
<feature type="transmembrane region" description="Helical" evidence="9">
    <location>
        <begin position="104"/>
        <end position="122"/>
    </location>
</feature>
<dbReference type="InterPro" id="IPR000276">
    <property type="entry name" value="GPCR_Rhodpsn"/>
</dbReference>
<dbReference type="Proteomes" id="UP001142055">
    <property type="component" value="Chromosome 3"/>
</dbReference>
<keyword evidence="3 9" id="KW-0812">Transmembrane</keyword>
<evidence type="ECO:0000256" key="4">
    <source>
        <dbReference type="ARBA" id="ARBA00022989"/>
    </source>
</evidence>
<keyword evidence="6 9" id="KW-0472">Membrane</keyword>
<dbReference type="PRINTS" id="PR00237">
    <property type="entry name" value="GPCRRHODOPSN"/>
</dbReference>
<evidence type="ECO:0000313" key="11">
    <source>
        <dbReference type="EMBL" id="KAJ6216672.1"/>
    </source>
</evidence>
<dbReference type="SUPFAM" id="SSF81321">
    <property type="entry name" value="Family A G protein-coupled receptor-like"/>
    <property type="match status" value="1"/>
</dbReference>
<dbReference type="GO" id="GO:0004930">
    <property type="term" value="F:G protein-coupled receptor activity"/>
    <property type="evidence" value="ECO:0007669"/>
    <property type="project" value="UniProtKB-KW"/>
</dbReference>
<dbReference type="PANTHER" id="PTHR45695">
    <property type="entry name" value="LEUCOKININ RECEPTOR-RELATED"/>
    <property type="match status" value="1"/>
</dbReference>
<keyword evidence="8" id="KW-0807">Transducer</keyword>
<evidence type="ECO:0000259" key="10">
    <source>
        <dbReference type="PROSITE" id="PS50262"/>
    </source>
</evidence>
<evidence type="ECO:0000256" key="1">
    <source>
        <dbReference type="ARBA" id="ARBA00004141"/>
    </source>
</evidence>
<feature type="domain" description="G-protein coupled receptors family 1 profile" evidence="10">
    <location>
        <begin position="43"/>
        <end position="326"/>
    </location>
</feature>
<keyword evidence="5" id="KW-0297">G-protein coupled receptor</keyword>
<accession>A0A9Q0M2D8</accession>
<comment type="similarity">
    <text evidence="2">Belongs to the G-protein coupled receptor 1 family.</text>
</comment>
<keyword evidence="12" id="KW-1185">Reference proteome</keyword>
<feature type="transmembrane region" description="Helical" evidence="9">
    <location>
        <begin position="199"/>
        <end position="218"/>
    </location>
</feature>
<organism evidence="11 12">
    <name type="scientific">Blomia tropicalis</name>
    <name type="common">Mite</name>
    <dbReference type="NCBI Taxonomy" id="40697"/>
    <lineage>
        <taxon>Eukaryota</taxon>
        <taxon>Metazoa</taxon>
        <taxon>Ecdysozoa</taxon>
        <taxon>Arthropoda</taxon>
        <taxon>Chelicerata</taxon>
        <taxon>Arachnida</taxon>
        <taxon>Acari</taxon>
        <taxon>Acariformes</taxon>
        <taxon>Sarcoptiformes</taxon>
        <taxon>Astigmata</taxon>
        <taxon>Glycyphagoidea</taxon>
        <taxon>Echimyopodidae</taxon>
        <taxon>Blomia</taxon>
    </lineage>
</organism>
<dbReference type="PANTHER" id="PTHR45695:SF22">
    <property type="entry name" value="G-PROTEIN COUPLED RECEPTORS FAMILY 1 PROFILE DOMAIN-CONTAINING PROTEIN"/>
    <property type="match status" value="1"/>
</dbReference>
<keyword evidence="4 9" id="KW-1133">Transmembrane helix</keyword>
<comment type="caution">
    <text evidence="11">The sequence shown here is derived from an EMBL/GenBank/DDBJ whole genome shotgun (WGS) entry which is preliminary data.</text>
</comment>
<feature type="transmembrane region" description="Helical" evidence="9">
    <location>
        <begin position="301"/>
        <end position="329"/>
    </location>
</feature>
<dbReference type="AlphaFoldDB" id="A0A9Q0M2D8"/>
<protein>
    <recommendedName>
        <fullName evidence="10">G-protein coupled receptors family 1 profile domain-containing protein</fullName>
    </recommendedName>
</protein>
<proteinExistence type="inferred from homology"/>
<evidence type="ECO:0000256" key="8">
    <source>
        <dbReference type="ARBA" id="ARBA00023224"/>
    </source>
</evidence>
<dbReference type="EMBL" id="JAPWDV010000003">
    <property type="protein sequence ID" value="KAJ6216672.1"/>
    <property type="molecule type" value="Genomic_DNA"/>
</dbReference>
<dbReference type="OMA" id="NITFHEC"/>
<dbReference type="Gene3D" id="1.20.1070.10">
    <property type="entry name" value="Rhodopsin 7-helix transmembrane proteins"/>
    <property type="match status" value="1"/>
</dbReference>
<name>A0A9Q0M2D8_BLOTA</name>
<evidence type="ECO:0000256" key="6">
    <source>
        <dbReference type="ARBA" id="ARBA00023136"/>
    </source>
</evidence>
<dbReference type="Pfam" id="PF00001">
    <property type="entry name" value="7tm_1"/>
    <property type="match status" value="1"/>
</dbReference>
<keyword evidence="7" id="KW-0675">Receptor</keyword>
<gene>
    <name evidence="11" type="ORF">RDWZM_007829</name>
</gene>